<sequence length="99" mass="10811">MSNSINYDYSKINKTGTRTRSLLLLRSVEVGTNGTEERMDKEPSGMAQAVRGRAAGWSVQAHSNVLQAGGVRLSERTHADAATRRLNAMEEMMRVAGCV</sequence>
<dbReference type="WBParaSite" id="PgR068_g054_t01">
    <property type="protein sequence ID" value="PgR068_g054_t01"/>
    <property type="gene ID" value="PgR068_g054"/>
</dbReference>
<dbReference type="Proteomes" id="UP000887569">
    <property type="component" value="Unplaced"/>
</dbReference>
<protein>
    <submittedName>
        <fullName evidence="2">Uncharacterized protein</fullName>
    </submittedName>
</protein>
<accession>A0A915BYB8</accession>
<evidence type="ECO:0000313" key="2">
    <source>
        <dbReference type="WBParaSite" id="PgR068_g054_t01"/>
    </source>
</evidence>
<dbReference type="AlphaFoldDB" id="A0A915BYB8"/>
<keyword evidence="1" id="KW-1185">Reference proteome</keyword>
<proteinExistence type="predicted"/>
<organism evidence="1 2">
    <name type="scientific">Parascaris univalens</name>
    <name type="common">Nematode worm</name>
    <dbReference type="NCBI Taxonomy" id="6257"/>
    <lineage>
        <taxon>Eukaryota</taxon>
        <taxon>Metazoa</taxon>
        <taxon>Ecdysozoa</taxon>
        <taxon>Nematoda</taxon>
        <taxon>Chromadorea</taxon>
        <taxon>Rhabditida</taxon>
        <taxon>Spirurina</taxon>
        <taxon>Ascaridomorpha</taxon>
        <taxon>Ascaridoidea</taxon>
        <taxon>Ascarididae</taxon>
        <taxon>Parascaris</taxon>
    </lineage>
</organism>
<evidence type="ECO:0000313" key="1">
    <source>
        <dbReference type="Proteomes" id="UP000887569"/>
    </source>
</evidence>
<name>A0A915BYB8_PARUN</name>
<reference evidence="2" key="1">
    <citation type="submission" date="2022-11" db="UniProtKB">
        <authorList>
            <consortium name="WormBaseParasite"/>
        </authorList>
    </citation>
    <scope>IDENTIFICATION</scope>
</reference>